<keyword evidence="8" id="KW-0675">Receptor</keyword>
<keyword evidence="7" id="KW-0472">Membrane</keyword>
<accession>A0AAV4JDR9</accession>
<evidence type="ECO:0000256" key="3">
    <source>
        <dbReference type="ARBA" id="ARBA00023043"/>
    </source>
</evidence>
<evidence type="ECO:0000256" key="1">
    <source>
        <dbReference type="ARBA" id="ARBA00022448"/>
    </source>
</evidence>
<dbReference type="AlphaFoldDB" id="A0AAV4JDR9"/>
<sequence>MITPMRKLIKAMPEVAQRVFDRCLSYGQEKNPESKEFEITFDYEFLDDSYAHWITHAIKRSEESGSEHGSSSGSSYGGDDDDELRLPPDAQTYTADTNILKKNSPLFLMMLQIYQAKLNYLGWTNLIEWIVYVTALLLVISFNECQRTTGYRYDWQWHLGAVAIFLAWVDLVLFIQKFPRFGIYVVMFTDILFTFSQFFIVFFLFIIAFALAFYALFQNQV</sequence>
<feature type="region of interest" description="Disordered" evidence="6">
    <location>
        <begin position="62"/>
        <end position="81"/>
    </location>
</feature>
<evidence type="ECO:0000256" key="2">
    <source>
        <dbReference type="ARBA" id="ARBA00022737"/>
    </source>
</evidence>
<protein>
    <submittedName>
        <fullName evidence="8">Transient receptor potential cation channel subfamily A member 1 homolog</fullName>
    </submittedName>
</protein>
<feature type="transmembrane region" description="Helical" evidence="7">
    <location>
        <begin position="155"/>
        <end position="175"/>
    </location>
</feature>
<dbReference type="GO" id="GO:1902495">
    <property type="term" value="C:transmembrane transporter complex"/>
    <property type="evidence" value="ECO:0007669"/>
    <property type="project" value="TreeGrafter"/>
</dbReference>
<evidence type="ECO:0000313" key="8">
    <source>
        <dbReference type="EMBL" id="GFS20973.1"/>
    </source>
</evidence>
<evidence type="ECO:0000256" key="4">
    <source>
        <dbReference type="ARBA" id="ARBA00023065"/>
    </source>
</evidence>
<feature type="transmembrane region" description="Helical" evidence="7">
    <location>
        <begin position="187"/>
        <end position="217"/>
    </location>
</feature>
<reference evidence="8 9" key="1">
    <citation type="journal article" date="2021" name="Elife">
        <title>Chloroplast acquisition without the gene transfer in kleptoplastic sea slugs, Plakobranchus ocellatus.</title>
        <authorList>
            <person name="Maeda T."/>
            <person name="Takahashi S."/>
            <person name="Yoshida T."/>
            <person name="Shimamura S."/>
            <person name="Takaki Y."/>
            <person name="Nagai Y."/>
            <person name="Toyoda A."/>
            <person name="Suzuki Y."/>
            <person name="Arimoto A."/>
            <person name="Ishii H."/>
            <person name="Satoh N."/>
            <person name="Nishiyama T."/>
            <person name="Hasebe M."/>
            <person name="Maruyama T."/>
            <person name="Minagawa J."/>
            <person name="Obokata J."/>
            <person name="Shigenobu S."/>
        </authorList>
    </citation>
    <scope>NUCLEOTIDE SEQUENCE [LARGE SCALE GENOMIC DNA]</scope>
</reference>
<proteinExistence type="predicted"/>
<dbReference type="InterPro" id="IPR052076">
    <property type="entry name" value="TRP_cation_channel"/>
</dbReference>
<name>A0AAV4JDR9_9GAST</name>
<keyword evidence="1" id="KW-0813">Transport</keyword>
<keyword evidence="3" id="KW-0040">ANK repeat</keyword>
<gene>
    <name evidence="8" type="ORF">ElyMa_005070700</name>
</gene>
<organism evidence="8 9">
    <name type="scientific">Elysia marginata</name>
    <dbReference type="NCBI Taxonomy" id="1093978"/>
    <lineage>
        <taxon>Eukaryota</taxon>
        <taxon>Metazoa</taxon>
        <taxon>Spiralia</taxon>
        <taxon>Lophotrochozoa</taxon>
        <taxon>Mollusca</taxon>
        <taxon>Gastropoda</taxon>
        <taxon>Heterobranchia</taxon>
        <taxon>Euthyneura</taxon>
        <taxon>Panpulmonata</taxon>
        <taxon>Sacoglossa</taxon>
        <taxon>Placobranchoidea</taxon>
        <taxon>Plakobranchidae</taxon>
        <taxon>Elysia</taxon>
    </lineage>
</organism>
<dbReference type="Proteomes" id="UP000762676">
    <property type="component" value="Unassembled WGS sequence"/>
</dbReference>
<keyword evidence="4" id="KW-0406">Ion transport</keyword>
<dbReference type="PANTHER" id="PTHR47143:SF3">
    <property type="entry name" value="PWWP DOMAIN-CONTAINING PROTEIN"/>
    <property type="match status" value="1"/>
</dbReference>
<dbReference type="PANTHER" id="PTHR47143">
    <property type="entry name" value="TRANSIENT RECEPTOR POTENTIAL CATION CHANNEL PROTEIN PAINLESS"/>
    <property type="match status" value="1"/>
</dbReference>
<dbReference type="GO" id="GO:0034220">
    <property type="term" value="P:monoatomic ion transmembrane transport"/>
    <property type="evidence" value="ECO:0007669"/>
    <property type="project" value="UniProtKB-KW"/>
</dbReference>
<keyword evidence="9" id="KW-1185">Reference proteome</keyword>
<evidence type="ECO:0000313" key="9">
    <source>
        <dbReference type="Proteomes" id="UP000762676"/>
    </source>
</evidence>
<evidence type="ECO:0000256" key="5">
    <source>
        <dbReference type="ARBA" id="ARBA00023303"/>
    </source>
</evidence>
<keyword evidence="5" id="KW-0407">Ion channel</keyword>
<keyword evidence="2" id="KW-0677">Repeat</keyword>
<dbReference type="GO" id="GO:0022857">
    <property type="term" value="F:transmembrane transporter activity"/>
    <property type="evidence" value="ECO:0007669"/>
    <property type="project" value="TreeGrafter"/>
</dbReference>
<evidence type="ECO:0000256" key="6">
    <source>
        <dbReference type="SAM" id="MobiDB-lite"/>
    </source>
</evidence>
<comment type="caution">
    <text evidence="8">The sequence shown here is derived from an EMBL/GenBank/DDBJ whole genome shotgun (WGS) entry which is preliminary data.</text>
</comment>
<keyword evidence="7" id="KW-0812">Transmembrane</keyword>
<evidence type="ECO:0000256" key="7">
    <source>
        <dbReference type="SAM" id="Phobius"/>
    </source>
</evidence>
<feature type="transmembrane region" description="Helical" evidence="7">
    <location>
        <begin position="120"/>
        <end position="143"/>
    </location>
</feature>
<dbReference type="EMBL" id="BMAT01010143">
    <property type="protein sequence ID" value="GFS20973.1"/>
    <property type="molecule type" value="Genomic_DNA"/>
</dbReference>
<keyword evidence="7" id="KW-1133">Transmembrane helix</keyword>